<protein>
    <submittedName>
        <fullName evidence="2">Uncharacterized protein</fullName>
    </submittedName>
</protein>
<feature type="compositionally biased region" description="Basic and acidic residues" evidence="1">
    <location>
        <begin position="55"/>
        <end position="75"/>
    </location>
</feature>
<feature type="compositionally biased region" description="Acidic residues" evidence="1">
    <location>
        <begin position="45"/>
        <end position="54"/>
    </location>
</feature>
<name>A0A0L0UXT9_9BASI</name>
<accession>A0A0L0UXT9</accession>
<evidence type="ECO:0000313" key="2">
    <source>
        <dbReference type="EMBL" id="KNE91863.1"/>
    </source>
</evidence>
<dbReference type="OrthoDB" id="2379842at2759"/>
<evidence type="ECO:0000313" key="3">
    <source>
        <dbReference type="Proteomes" id="UP000054564"/>
    </source>
</evidence>
<evidence type="ECO:0000256" key="1">
    <source>
        <dbReference type="SAM" id="MobiDB-lite"/>
    </source>
</evidence>
<proteinExistence type="predicted"/>
<organism evidence="2 3">
    <name type="scientific">Puccinia striiformis f. sp. tritici PST-78</name>
    <dbReference type="NCBI Taxonomy" id="1165861"/>
    <lineage>
        <taxon>Eukaryota</taxon>
        <taxon>Fungi</taxon>
        <taxon>Dikarya</taxon>
        <taxon>Basidiomycota</taxon>
        <taxon>Pucciniomycotina</taxon>
        <taxon>Pucciniomycetes</taxon>
        <taxon>Pucciniales</taxon>
        <taxon>Pucciniaceae</taxon>
        <taxon>Puccinia</taxon>
    </lineage>
</organism>
<dbReference type="EMBL" id="AJIL01000185">
    <property type="protein sequence ID" value="KNE91863.1"/>
    <property type="molecule type" value="Genomic_DNA"/>
</dbReference>
<reference evidence="3" key="1">
    <citation type="submission" date="2014-03" db="EMBL/GenBank/DDBJ databases">
        <title>The Genome Sequence of Puccinia striiformis f. sp. tritici PST-78.</title>
        <authorList>
            <consortium name="The Broad Institute Genome Sequencing Platform"/>
            <person name="Cuomo C."/>
            <person name="Hulbert S."/>
            <person name="Chen X."/>
            <person name="Walker B."/>
            <person name="Young S.K."/>
            <person name="Zeng Q."/>
            <person name="Gargeya S."/>
            <person name="Fitzgerald M."/>
            <person name="Haas B."/>
            <person name="Abouelleil A."/>
            <person name="Alvarado L."/>
            <person name="Arachchi H.M."/>
            <person name="Berlin A.M."/>
            <person name="Chapman S.B."/>
            <person name="Goldberg J."/>
            <person name="Griggs A."/>
            <person name="Gujja S."/>
            <person name="Hansen M."/>
            <person name="Howarth C."/>
            <person name="Imamovic A."/>
            <person name="Larimer J."/>
            <person name="McCowan C."/>
            <person name="Montmayeur A."/>
            <person name="Murphy C."/>
            <person name="Neiman D."/>
            <person name="Pearson M."/>
            <person name="Priest M."/>
            <person name="Roberts A."/>
            <person name="Saif S."/>
            <person name="Shea T."/>
            <person name="Sisk P."/>
            <person name="Sykes S."/>
            <person name="Wortman J."/>
            <person name="Nusbaum C."/>
            <person name="Birren B."/>
        </authorList>
    </citation>
    <scope>NUCLEOTIDE SEQUENCE [LARGE SCALE GENOMIC DNA]</scope>
    <source>
        <strain evidence="3">race PST-78</strain>
    </source>
</reference>
<gene>
    <name evidence="2" type="ORF">PSTG_14717</name>
</gene>
<dbReference type="AlphaFoldDB" id="A0A0L0UXT9"/>
<keyword evidence="3" id="KW-1185">Reference proteome</keyword>
<dbReference type="Proteomes" id="UP000054564">
    <property type="component" value="Unassembled WGS sequence"/>
</dbReference>
<comment type="caution">
    <text evidence="2">The sequence shown here is derived from an EMBL/GenBank/DDBJ whole genome shotgun (WGS) entry which is preliminary data.</text>
</comment>
<sequence length="158" mass="18005">MNKNEPTKRHKTDLEDEYSPESDFNGIDFSLLEACGAEEPNSEASNEEVEEVETKEEKPQGEDQENEDKRQQMAREMAHGQMIANAYKRPAIFLLVFDCNTFLPLRAGPTKKCEPIYLLQVNGNHWVLALLQGKDAMKSIPPPVLATWMTTKTWLSHI</sequence>
<feature type="region of interest" description="Disordered" evidence="1">
    <location>
        <begin position="1"/>
        <end position="75"/>
    </location>
</feature>